<evidence type="ECO:0000313" key="1">
    <source>
        <dbReference type="EMBL" id="KAJ5233984.1"/>
    </source>
</evidence>
<protein>
    <submittedName>
        <fullName evidence="1">Uncharacterized protein</fullName>
    </submittedName>
</protein>
<dbReference type="AlphaFoldDB" id="A0A9W9P266"/>
<evidence type="ECO:0000313" key="2">
    <source>
        <dbReference type="Proteomes" id="UP001147733"/>
    </source>
</evidence>
<dbReference type="RefSeq" id="XP_056501484.1">
    <property type="nucleotide sequence ID" value="XM_056644670.1"/>
</dbReference>
<keyword evidence="2" id="KW-1185">Reference proteome</keyword>
<organism evidence="1 2">
    <name type="scientific">Penicillium citrinum</name>
    <dbReference type="NCBI Taxonomy" id="5077"/>
    <lineage>
        <taxon>Eukaryota</taxon>
        <taxon>Fungi</taxon>
        <taxon>Dikarya</taxon>
        <taxon>Ascomycota</taxon>
        <taxon>Pezizomycotina</taxon>
        <taxon>Eurotiomycetes</taxon>
        <taxon>Eurotiomycetidae</taxon>
        <taxon>Eurotiales</taxon>
        <taxon>Aspergillaceae</taxon>
        <taxon>Penicillium</taxon>
    </lineage>
</organism>
<accession>A0A9W9P266</accession>
<reference evidence="1" key="1">
    <citation type="submission" date="2022-11" db="EMBL/GenBank/DDBJ databases">
        <authorList>
            <person name="Petersen C."/>
        </authorList>
    </citation>
    <scope>NUCLEOTIDE SEQUENCE</scope>
    <source>
        <strain evidence="1">IBT 23319</strain>
    </source>
</reference>
<dbReference type="Proteomes" id="UP001147733">
    <property type="component" value="Unassembled WGS sequence"/>
</dbReference>
<reference evidence="1" key="2">
    <citation type="journal article" date="2023" name="IMA Fungus">
        <title>Comparative genomic study of the Penicillium genus elucidates a diverse pangenome and 15 lateral gene transfer events.</title>
        <authorList>
            <person name="Petersen C."/>
            <person name="Sorensen T."/>
            <person name="Nielsen M.R."/>
            <person name="Sondergaard T.E."/>
            <person name="Sorensen J.L."/>
            <person name="Fitzpatrick D.A."/>
            <person name="Frisvad J.C."/>
            <person name="Nielsen K.L."/>
        </authorList>
    </citation>
    <scope>NUCLEOTIDE SEQUENCE</scope>
    <source>
        <strain evidence="1">IBT 23319</strain>
    </source>
</reference>
<dbReference type="GeneID" id="81383837"/>
<comment type="caution">
    <text evidence="1">The sequence shown here is derived from an EMBL/GenBank/DDBJ whole genome shotgun (WGS) entry which is preliminary data.</text>
</comment>
<proteinExistence type="predicted"/>
<dbReference type="EMBL" id="JAPQKT010000004">
    <property type="protein sequence ID" value="KAJ5233984.1"/>
    <property type="molecule type" value="Genomic_DNA"/>
</dbReference>
<gene>
    <name evidence="1" type="ORF">N7469_005750</name>
</gene>
<name>A0A9W9P266_PENCI</name>
<sequence>MMVGTGGTSVDGVRPLELPGPAIPAENYGAWGCILIRWGNLDYSLLLFGPVIAESVRISTVFGFAREP</sequence>